<dbReference type="SUPFAM" id="SSF53335">
    <property type="entry name" value="S-adenosyl-L-methionine-dependent methyltransferases"/>
    <property type="match status" value="1"/>
</dbReference>
<evidence type="ECO:0000313" key="2">
    <source>
        <dbReference type="Proteomes" id="UP000248021"/>
    </source>
</evidence>
<dbReference type="PANTHER" id="PTHR40036:SF1">
    <property type="entry name" value="MACROCIN O-METHYLTRANSFERASE"/>
    <property type="match status" value="1"/>
</dbReference>
<sequence>MSSAADTVPVKVDIDRLAAEAVSRLGPPTKKLVSRLTPVAPIPGEGGREAMKRIPEMHIDDFYVHEQRFTSFKLISAYAAMPFVSLKGDFAEFGVFKGRCARFITQFVPKGRRFHLFDSFEGLPEAWAGAWAKGHFDLKGNVPKLDPEVCRVYKGWFKDTVPIFAQAHENPLSFIHMDADLYSSTIDVLYPINTLIVPGTIILFDEYVMNKEEDEHRALMDWAKEYDRSFEYLFKTRWVQVAIRITK</sequence>
<dbReference type="GO" id="GO:0008168">
    <property type="term" value="F:methyltransferase activity"/>
    <property type="evidence" value="ECO:0007669"/>
    <property type="project" value="UniProtKB-KW"/>
</dbReference>
<dbReference type="Proteomes" id="UP000248021">
    <property type="component" value="Unassembled WGS sequence"/>
</dbReference>
<organism evidence="1 2">
    <name type="scientific">Chelatococcus asaccharovorans</name>
    <dbReference type="NCBI Taxonomy" id="28210"/>
    <lineage>
        <taxon>Bacteria</taxon>
        <taxon>Pseudomonadati</taxon>
        <taxon>Pseudomonadota</taxon>
        <taxon>Alphaproteobacteria</taxon>
        <taxon>Hyphomicrobiales</taxon>
        <taxon>Chelatococcaceae</taxon>
        <taxon>Chelatococcus</taxon>
    </lineage>
</organism>
<dbReference type="RefSeq" id="WP_170147358.1">
    <property type="nucleotide sequence ID" value="NZ_CAKNFM010000006.1"/>
</dbReference>
<evidence type="ECO:0000313" key="1">
    <source>
        <dbReference type="EMBL" id="PXW55772.1"/>
    </source>
</evidence>
<proteinExistence type="predicted"/>
<comment type="caution">
    <text evidence="1">The sequence shown here is derived from an EMBL/GenBank/DDBJ whole genome shotgun (WGS) entry which is preliminary data.</text>
</comment>
<dbReference type="InterPro" id="IPR008884">
    <property type="entry name" value="TylF_MeTrfase"/>
</dbReference>
<keyword evidence="1" id="KW-0808">Transferase</keyword>
<keyword evidence="1" id="KW-0489">Methyltransferase</keyword>
<accession>A0A2V3U1U5</accession>
<dbReference type="InterPro" id="IPR029063">
    <property type="entry name" value="SAM-dependent_MTases_sf"/>
</dbReference>
<dbReference type="AlphaFoldDB" id="A0A2V3U1U5"/>
<dbReference type="Gene3D" id="3.40.50.150">
    <property type="entry name" value="Vaccinia Virus protein VP39"/>
    <property type="match status" value="1"/>
</dbReference>
<reference evidence="1 2" key="1">
    <citation type="submission" date="2018-05" db="EMBL/GenBank/DDBJ databases">
        <title>Genomic Encyclopedia of Type Strains, Phase IV (KMG-IV): sequencing the most valuable type-strain genomes for metagenomic binning, comparative biology and taxonomic classification.</title>
        <authorList>
            <person name="Goeker M."/>
        </authorList>
    </citation>
    <scope>NUCLEOTIDE SEQUENCE [LARGE SCALE GENOMIC DNA]</scope>
    <source>
        <strain evidence="1 2">DSM 6462</strain>
    </source>
</reference>
<dbReference type="EMBL" id="QJJK01000009">
    <property type="protein sequence ID" value="PXW55772.1"/>
    <property type="molecule type" value="Genomic_DNA"/>
</dbReference>
<protein>
    <submittedName>
        <fullName evidence="1">Macrocin-O-methyltransferase TylF</fullName>
    </submittedName>
</protein>
<keyword evidence="2" id="KW-1185">Reference proteome</keyword>
<dbReference type="GO" id="GO:0032259">
    <property type="term" value="P:methylation"/>
    <property type="evidence" value="ECO:0007669"/>
    <property type="project" value="UniProtKB-KW"/>
</dbReference>
<gene>
    <name evidence="1" type="ORF">C7450_109181</name>
</gene>
<dbReference type="Pfam" id="PF05711">
    <property type="entry name" value="TylF"/>
    <property type="match status" value="1"/>
</dbReference>
<name>A0A2V3U1U5_9HYPH</name>
<dbReference type="PANTHER" id="PTHR40036">
    <property type="entry name" value="MACROCIN O-METHYLTRANSFERASE"/>
    <property type="match status" value="1"/>
</dbReference>